<comment type="caution">
    <text evidence="1">The sequence shown here is derived from an EMBL/GenBank/DDBJ whole genome shotgun (WGS) entry which is preliminary data.</text>
</comment>
<proteinExistence type="predicted"/>
<dbReference type="EMBL" id="JBBWWQ010000009">
    <property type="protein sequence ID" value="KAK8938997.1"/>
    <property type="molecule type" value="Genomic_DNA"/>
</dbReference>
<evidence type="ECO:0000313" key="2">
    <source>
        <dbReference type="Proteomes" id="UP001418222"/>
    </source>
</evidence>
<name>A0AAP0G625_9ASPA</name>
<dbReference type="Proteomes" id="UP001418222">
    <property type="component" value="Unassembled WGS sequence"/>
</dbReference>
<reference evidence="1 2" key="1">
    <citation type="journal article" date="2022" name="Nat. Plants">
        <title>Genomes of leafy and leafless Platanthera orchids illuminate the evolution of mycoheterotrophy.</title>
        <authorList>
            <person name="Li M.H."/>
            <person name="Liu K.W."/>
            <person name="Li Z."/>
            <person name="Lu H.C."/>
            <person name="Ye Q.L."/>
            <person name="Zhang D."/>
            <person name="Wang J.Y."/>
            <person name="Li Y.F."/>
            <person name="Zhong Z.M."/>
            <person name="Liu X."/>
            <person name="Yu X."/>
            <person name="Liu D.K."/>
            <person name="Tu X.D."/>
            <person name="Liu B."/>
            <person name="Hao Y."/>
            <person name="Liao X.Y."/>
            <person name="Jiang Y.T."/>
            <person name="Sun W.H."/>
            <person name="Chen J."/>
            <person name="Chen Y.Q."/>
            <person name="Ai Y."/>
            <person name="Zhai J.W."/>
            <person name="Wu S.S."/>
            <person name="Zhou Z."/>
            <person name="Hsiao Y.Y."/>
            <person name="Wu W.L."/>
            <person name="Chen Y.Y."/>
            <person name="Lin Y.F."/>
            <person name="Hsu J.L."/>
            <person name="Li C.Y."/>
            <person name="Wang Z.W."/>
            <person name="Zhao X."/>
            <person name="Zhong W.Y."/>
            <person name="Ma X.K."/>
            <person name="Ma L."/>
            <person name="Huang J."/>
            <person name="Chen G.Z."/>
            <person name="Huang M.Z."/>
            <person name="Huang L."/>
            <person name="Peng D.H."/>
            <person name="Luo Y.B."/>
            <person name="Zou S.Q."/>
            <person name="Chen S.P."/>
            <person name="Lan S."/>
            <person name="Tsai W.C."/>
            <person name="Van de Peer Y."/>
            <person name="Liu Z.J."/>
        </authorList>
    </citation>
    <scope>NUCLEOTIDE SEQUENCE [LARGE SCALE GENOMIC DNA]</scope>
    <source>
        <strain evidence="1">Lor287</strain>
    </source>
</reference>
<sequence length="91" mass="10076">MEFSSPALADIIGRPIKICPTVFRIPTITTVVSSLSMRRKIELRITGFDLCMLFWCGPIINYPQRPQHGLSVGAHALKTAEESRSAGVNVY</sequence>
<protein>
    <submittedName>
        <fullName evidence="1">Uncharacterized protein</fullName>
    </submittedName>
</protein>
<keyword evidence="2" id="KW-1185">Reference proteome</keyword>
<dbReference type="AlphaFoldDB" id="A0AAP0G625"/>
<organism evidence="1 2">
    <name type="scientific">Platanthera zijinensis</name>
    <dbReference type="NCBI Taxonomy" id="2320716"/>
    <lineage>
        <taxon>Eukaryota</taxon>
        <taxon>Viridiplantae</taxon>
        <taxon>Streptophyta</taxon>
        <taxon>Embryophyta</taxon>
        <taxon>Tracheophyta</taxon>
        <taxon>Spermatophyta</taxon>
        <taxon>Magnoliopsida</taxon>
        <taxon>Liliopsida</taxon>
        <taxon>Asparagales</taxon>
        <taxon>Orchidaceae</taxon>
        <taxon>Orchidoideae</taxon>
        <taxon>Orchideae</taxon>
        <taxon>Orchidinae</taxon>
        <taxon>Platanthera</taxon>
    </lineage>
</organism>
<accession>A0AAP0G625</accession>
<gene>
    <name evidence="1" type="ORF">KSP39_PZI011649</name>
</gene>
<evidence type="ECO:0000313" key="1">
    <source>
        <dbReference type="EMBL" id="KAK8938997.1"/>
    </source>
</evidence>